<evidence type="ECO:0000259" key="2">
    <source>
        <dbReference type="Pfam" id="PF13556"/>
    </source>
</evidence>
<feature type="domain" description="PucR C-terminal helix-turn-helix" evidence="2">
    <location>
        <begin position="345"/>
        <end position="403"/>
    </location>
</feature>
<evidence type="ECO:0000313" key="4">
    <source>
        <dbReference type="EMBL" id="GCE00619.1"/>
    </source>
</evidence>
<evidence type="ECO:0000256" key="1">
    <source>
        <dbReference type="ARBA" id="ARBA00006754"/>
    </source>
</evidence>
<dbReference type="AlphaFoldDB" id="A0A401Z1A7"/>
<dbReference type="InterPro" id="IPR051448">
    <property type="entry name" value="CdaR-like_regulators"/>
</dbReference>
<dbReference type="RefSeq" id="WP_160161744.1">
    <property type="nucleotide sequence ID" value="NZ_BIFH01000041.1"/>
</dbReference>
<dbReference type="Proteomes" id="UP000286931">
    <property type="component" value="Unassembled WGS sequence"/>
</dbReference>
<name>A0A401Z1A7_9ACTN</name>
<comment type="similarity">
    <text evidence="1">Belongs to the CdaR family.</text>
</comment>
<dbReference type="Pfam" id="PF17853">
    <property type="entry name" value="GGDEF_2"/>
    <property type="match status" value="1"/>
</dbReference>
<dbReference type="InterPro" id="IPR025736">
    <property type="entry name" value="PucR_C-HTH_dom"/>
</dbReference>
<dbReference type="PANTHER" id="PTHR33744:SF17">
    <property type="entry name" value="CONSERVED PROTEIN"/>
    <property type="match status" value="1"/>
</dbReference>
<feature type="domain" description="CdaR GGDEF-like" evidence="3">
    <location>
        <begin position="177"/>
        <end position="294"/>
    </location>
</feature>
<organism evidence="4 5">
    <name type="scientific">Embleya hyalina</name>
    <dbReference type="NCBI Taxonomy" id="516124"/>
    <lineage>
        <taxon>Bacteria</taxon>
        <taxon>Bacillati</taxon>
        <taxon>Actinomycetota</taxon>
        <taxon>Actinomycetes</taxon>
        <taxon>Kitasatosporales</taxon>
        <taxon>Streptomycetaceae</taxon>
        <taxon>Embleya</taxon>
    </lineage>
</organism>
<proteinExistence type="inferred from homology"/>
<evidence type="ECO:0000259" key="3">
    <source>
        <dbReference type="Pfam" id="PF17853"/>
    </source>
</evidence>
<sequence length="422" mass="44881">MTNDVLQSLVDNLADRLRRSVVIDDSSFRLLVASRHFGDEDAVRIATVMNREVRTDVVERIVSAGVASWTRPGRVTVDIPGCLPRWCAPIRCRGELLGYLWLIDAGEGLSEPEADLAVDAAERAGIALYEDAHGRAVAHPRHEDALRALVGGSPAAHRRAVDELSADTVLGAPGTGFQVVVVHAVVTRDRAGSGKTTARADCDVALAAAVVDGLRAVPGERLLSVADEGCAWGVLVAPGGPPPGRAEAFARTTAARFAALTGQAAGVAVGVGPVVDRVDAIADGFERAQLAARAAAVLPERDGFVRCEELGPYEVLLRIPREDLKSLARLPVMRALDAEDSRQVLAETLEVYLDNAGDVRRTAEALCVHRATLYHRLRRIESVTGCSLQNGDDRLALHLAVKIRALAGGLHPSPRHRGADTS</sequence>
<comment type="caution">
    <text evidence="4">The sequence shown here is derived from an EMBL/GenBank/DDBJ whole genome shotgun (WGS) entry which is preliminary data.</text>
</comment>
<dbReference type="OrthoDB" id="4534407at2"/>
<gene>
    <name evidence="4" type="ORF">EHYA_08345</name>
</gene>
<dbReference type="Pfam" id="PF13556">
    <property type="entry name" value="HTH_30"/>
    <property type="match status" value="1"/>
</dbReference>
<accession>A0A401Z1A7</accession>
<protein>
    <submittedName>
        <fullName evidence="4">PucR family transcriptional regulator</fullName>
    </submittedName>
</protein>
<reference evidence="4 5" key="1">
    <citation type="submission" date="2018-12" db="EMBL/GenBank/DDBJ databases">
        <title>Draft genome sequence of Embleya hyalina NBRC 13850T.</title>
        <authorList>
            <person name="Komaki H."/>
            <person name="Hosoyama A."/>
            <person name="Kimura A."/>
            <person name="Ichikawa N."/>
            <person name="Tamura T."/>
        </authorList>
    </citation>
    <scope>NUCLEOTIDE SEQUENCE [LARGE SCALE GENOMIC DNA]</scope>
    <source>
        <strain evidence="4 5">NBRC 13850</strain>
    </source>
</reference>
<dbReference type="InterPro" id="IPR042070">
    <property type="entry name" value="PucR_C-HTH_sf"/>
</dbReference>
<dbReference type="Gene3D" id="1.10.10.2840">
    <property type="entry name" value="PucR C-terminal helix-turn-helix domain"/>
    <property type="match status" value="1"/>
</dbReference>
<dbReference type="InterPro" id="IPR041522">
    <property type="entry name" value="CdaR_GGDEF"/>
</dbReference>
<dbReference type="EMBL" id="BIFH01000041">
    <property type="protein sequence ID" value="GCE00619.1"/>
    <property type="molecule type" value="Genomic_DNA"/>
</dbReference>
<evidence type="ECO:0000313" key="5">
    <source>
        <dbReference type="Proteomes" id="UP000286931"/>
    </source>
</evidence>
<dbReference type="PANTHER" id="PTHR33744">
    <property type="entry name" value="CARBOHYDRATE DIACID REGULATOR"/>
    <property type="match status" value="1"/>
</dbReference>
<keyword evidence="5" id="KW-1185">Reference proteome</keyword>